<dbReference type="AlphaFoldDB" id="A0AA89BY26"/>
<evidence type="ECO:0000256" key="1">
    <source>
        <dbReference type="SAM" id="Phobius"/>
    </source>
</evidence>
<sequence>MRYKIPRHFGRYCRIIGVVLFVVCTVRVLFEYHSDGTSDRKEMYISNHSNSPYQKSDVPYLVDTETCKIPNINPFDPSVLLYLRQGRKISCNKHLPITYEDGSRLCINWTAVDQSPWRETFGFCRYQAIYRPLNITDHDFYKYLEPSKEFNVSIEMKDDFVRVFCYTNGGGKIYTNYHQFILLKDDVEARCSKSFQKHKNNKDLRETLNVIMIGVDSISRLNFMRYMQKTRSYLLNDLEAVELTGYNKVADNTFVNIVPMTLGKFLEEVPWNEKMNKTPFDNYNFIWKQFGSRGYRTLYAEDAPSIAIFDYLKAGFHKPPTDYFNRHFSVAMTADRKSWYNSHHCLVNKMETEIMLDYVINLYLYTNTVHTWLSPSLPD</sequence>
<dbReference type="Pfam" id="PF02995">
    <property type="entry name" value="DUF229"/>
    <property type="match status" value="1"/>
</dbReference>
<dbReference type="EMBL" id="VSWD01000008">
    <property type="protein sequence ID" value="KAK3094709.1"/>
    <property type="molecule type" value="Genomic_DNA"/>
</dbReference>
<feature type="transmembrane region" description="Helical" evidence="1">
    <location>
        <begin position="12"/>
        <end position="30"/>
    </location>
</feature>
<protein>
    <submittedName>
        <fullName evidence="2">Uncharacterized protein</fullName>
    </submittedName>
</protein>
<keyword evidence="3" id="KW-1185">Reference proteome</keyword>
<evidence type="ECO:0000313" key="2">
    <source>
        <dbReference type="EMBL" id="KAK3094709.1"/>
    </source>
</evidence>
<name>A0AA89BY26_PINIB</name>
<organism evidence="2 3">
    <name type="scientific">Pinctada imbricata</name>
    <name type="common">Atlantic pearl-oyster</name>
    <name type="synonym">Pinctada martensii</name>
    <dbReference type="NCBI Taxonomy" id="66713"/>
    <lineage>
        <taxon>Eukaryota</taxon>
        <taxon>Metazoa</taxon>
        <taxon>Spiralia</taxon>
        <taxon>Lophotrochozoa</taxon>
        <taxon>Mollusca</taxon>
        <taxon>Bivalvia</taxon>
        <taxon>Autobranchia</taxon>
        <taxon>Pteriomorphia</taxon>
        <taxon>Pterioida</taxon>
        <taxon>Pterioidea</taxon>
        <taxon>Pteriidae</taxon>
        <taxon>Pinctada</taxon>
    </lineage>
</organism>
<comment type="caution">
    <text evidence="2">The sequence shown here is derived from an EMBL/GenBank/DDBJ whole genome shotgun (WGS) entry which is preliminary data.</text>
</comment>
<dbReference type="PANTHER" id="PTHR10974:SF1">
    <property type="entry name" value="FI08016P-RELATED"/>
    <property type="match status" value="1"/>
</dbReference>
<dbReference type="GO" id="GO:0005615">
    <property type="term" value="C:extracellular space"/>
    <property type="evidence" value="ECO:0007669"/>
    <property type="project" value="TreeGrafter"/>
</dbReference>
<keyword evidence="1" id="KW-1133">Transmembrane helix</keyword>
<accession>A0AA89BY26</accession>
<proteinExistence type="predicted"/>
<evidence type="ECO:0000313" key="3">
    <source>
        <dbReference type="Proteomes" id="UP001186944"/>
    </source>
</evidence>
<gene>
    <name evidence="2" type="ORF">FSP39_005304</name>
</gene>
<dbReference type="Proteomes" id="UP001186944">
    <property type="component" value="Unassembled WGS sequence"/>
</dbReference>
<reference evidence="2" key="1">
    <citation type="submission" date="2019-08" db="EMBL/GenBank/DDBJ databases">
        <title>The improved chromosome-level genome for the pearl oyster Pinctada fucata martensii using PacBio sequencing and Hi-C.</title>
        <authorList>
            <person name="Zheng Z."/>
        </authorList>
    </citation>
    <scope>NUCLEOTIDE SEQUENCE</scope>
    <source>
        <strain evidence="2">ZZ-2019</strain>
        <tissue evidence="2">Adductor muscle</tissue>
    </source>
</reference>
<dbReference type="InterPro" id="IPR004245">
    <property type="entry name" value="DUF229"/>
</dbReference>
<dbReference type="PANTHER" id="PTHR10974">
    <property type="entry name" value="FI08016P-RELATED"/>
    <property type="match status" value="1"/>
</dbReference>
<keyword evidence="1" id="KW-0812">Transmembrane</keyword>
<keyword evidence="1" id="KW-0472">Membrane</keyword>